<dbReference type="RefSeq" id="WP_265999503.1">
    <property type="nucleotide sequence ID" value="NZ_JAPJDN010000026.1"/>
</dbReference>
<sequence length="80" mass="7741">MAESTHTRVKILLAVAGGGAVMALAGFAVGEGAPPPSPSVAAPVLPGPMTQGDTVTTTIPPTALATAKAAPVVKAKPYHG</sequence>
<evidence type="ECO:0008006" key="3">
    <source>
        <dbReference type="Google" id="ProtNLM"/>
    </source>
</evidence>
<dbReference type="Proteomes" id="UP001300745">
    <property type="component" value="Unassembled WGS sequence"/>
</dbReference>
<comment type="caution">
    <text evidence="1">The sequence shown here is derived from an EMBL/GenBank/DDBJ whole genome shotgun (WGS) entry which is preliminary data.</text>
</comment>
<gene>
    <name evidence="1" type="ORF">ORI27_23670</name>
</gene>
<accession>A0ABT3SJM6</accession>
<keyword evidence="2" id="KW-1185">Reference proteome</keyword>
<protein>
    <recommendedName>
        <fullName evidence="3">Alanine and proline-rich secreted protein Apa</fullName>
    </recommendedName>
</protein>
<proteinExistence type="predicted"/>
<organism evidence="1 2">
    <name type="scientific">Mycobacterium pinniadriaticum</name>
    <dbReference type="NCBI Taxonomy" id="2994102"/>
    <lineage>
        <taxon>Bacteria</taxon>
        <taxon>Bacillati</taxon>
        <taxon>Actinomycetota</taxon>
        <taxon>Actinomycetes</taxon>
        <taxon>Mycobacteriales</taxon>
        <taxon>Mycobacteriaceae</taxon>
        <taxon>Mycobacterium</taxon>
    </lineage>
</organism>
<evidence type="ECO:0000313" key="2">
    <source>
        <dbReference type="Proteomes" id="UP001300745"/>
    </source>
</evidence>
<name>A0ABT3SJM6_9MYCO</name>
<reference evidence="1 2" key="1">
    <citation type="submission" date="2022-11" db="EMBL/GenBank/DDBJ databases">
        <title>Mycobacterium sp. nov.</title>
        <authorList>
            <person name="Papic B."/>
            <person name="Spicic S."/>
            <person name="Duvnjak S."/>
        </authorList>
    </citation>
    <scope>NUCLEOTIDE SEQUENCE [LARGE SCALE GENOMIC DNA]</scope>
    <source>
        <strain evidence="1 2">CVI_P4</strain>
    </source>
</reference>
<evidence type="ECO:0000313" key="1">
    <source>
        <dbReference type="EMBL" id="MCX2939701.1"/>
    </source>
</evidence>
<dbReference type="EMBL" id="JAPJDO010000026">
    <property type="protein sequence ID" value="MCX2939701.1"/>
    <property type="molecule type" value="Genomic_DNA"/>
</dbReference>